<sequence>MEKLKELKKKRDSSRDAFLSYYSYLIGIERQLLSVIEYTSEIYRNIYDKEKYLCLIKDKEIEYLKNNAEEKEKESEEKIKQIEELIELYKKYMLWVNKMTNILDIMHSIQDNVLSQTTKVYNAYNKYDEEKGMLERKKIAEGI</sequence>
<reference evidence="2" key="1">
    <citation type="submission" date="2011-03" db="EMBL/GenBank/DDBJ databases">
        <title>The Genome Sequence of Nematocida sp1 strain ERTm2.</title>
        <authorList>
            <consortium name="The Broad Institute Genome Sequencing Platform"/>
            <consortium name="The Broad Institute Genome Sequencing Center for Infectious Disease"/>
            <person name="Cuomo C."/>
            <person name="Troemel E."/>
            <person name="Young S.K."/>
            <person name="Zeng Q."/>
            <person name="Gargeya S."/>
            <person name="Fitzgerald M."/>
            <person name="Haas B."/>
            <person name="Abouelleil A."/>
            <person name="Alvarado L."/>
            <person name="Arachchi H.M."/>
            <person name="Berlin A."/>
            <person name="Brown A."/>
            <person name="Chapman S.B."/>
            <person name="Chen Z."/>
            <person name="Dunbar C."/>
            <person name="Freedman E."/>
            <person name="Gearin G."/>
            <person name="Gellesch M."/>
            <person name="Goldberg J."/>
            <person name="Griggs A."/>
            <person name="Gujja S."/>
            <person name="Heilman E.R."/>
            <person name="Heiman D."/>
            <person name="Howarth C."/>
            <person name="Larson L."/>
            <person name="Lui A."/>
            <person name="MacDonald P.J.P."/>
            <person name="Mehta T."/>
            <person name="Montmayeur A."/>
            <person name="Murphy C."/>
            <person name="Neiman D."/>
            <person name="Pearson M."/>
            <person name="Priest M."/>
            <person name="Roberts A."/>
            <person name="Saif S."/>
            <person name="Shea T."/>
            <person name="Shenoy N."/>
            <person name="Sisk P."/>
            <person name="Stolte C."/>
            <person name="Sykes S."/>
            <person name="White J."/>
            <person name="Yandava C."/>
            <person name="Wortman J."/>
            <person name="Nusbaum C."/>
            <person name="Birren B."/>
        </authorList>
    </citation>
    <scope>NUCLEOTIDE SEQUENCE</scope>
    <source>
        <strain evidence="2">ERTm2</strain>
    </source>
</reference>
<dbReference type="HOGENOM" id="CLU_1806698_0_0_1"/>
<dbReference type="AlphaFoldDB" id="H8ZFA8"/>
<gene>
    <name evidence="2" type="ORF">NERG_02279</name>
</gene>
<dbReference type="Proteomes" id="UP000005622">
    <property type="component" value="Unassembled WGS sequence"/>
</dbReference>
<protein>
    <submittedName>
        <fullName evidence="2">Uncharacterized protein</fullName>
    </submittedName>
</protein>
<evidence type="ECO:0000256" key="1">
    <source>
        <dbReference type="SAM" id="Coils"/>
    </source>
</evidence>
<accession>H8ZFA8</accession>
<proteinExistence type="predicted"/>
<keyword evidence="1" id="KW-0175">Coiled coil</keyword>
<feature type="coiled-coil region" evidence="1">
    <location>
        <begin position="61"/>
        <end position="92"/>
    </location>
</feature>
<evidence type="ECO:0000313" key="2">
    <source>
        <dbReference type="EMBL" id="EHY64660.1"/>
    </source>
</evidence>
<name>H8ZFA8_NEMA1</name>
<organism evidence="2">
    <name type="scientific">Nematocida ausubeli (strain ATCC PRA-371 / ERTm2)</name>
    <name type="common">Nematode killer fungus</name>
    <dbReference type="NCBI Taxonomy" id="1913371"/>
    <lineage>
        <taxon>Eukaryota</taxon>
        <taxon>Fungi</taxon>
        <taxon>Fungi incertae sedis</taxon>
        <taxon>Microsporidia</taxon>
        <taxon>Nematocida</taxon>
    </lineage>
</organism>
<dbReference type="EMBL" id="JH604639">
    <property type="protein sequence ID" value="EHY64660.1"/>
    <property type="molecule type" value="Genomic_DNA"/>
</dbReference>